<evidence type="ECO:0000313" key="10">
    <source>
        <dbReference type="Proteomes" id="UP000005222"/>
    </source>
</evidence>
<evidence type="ECO:0000313" key="9">
    <source>
        <dbReference type="EMBL" id="CCE86130.1"/>
    </source>
</evidence>
<feature type="disulfide bond" evidence="5">
    <location>
        <begin position="51"/>
        <end position="82"/>
    </location>
</feature>
<organism evidence="9 10">
    <name type="scientific">Pichia sorbitophila (strain ATCC MYA-4447 / BCRC 22081 / CBS 7064 / NBRC 10061 / NRRL Y-12695)</name>
    <name type="common">Hybrid yeast</name>
    <dbReference type="NCBI Taxonomy" id="559304"/>
    <lineage>
        <taxon>Eukaryota</taxon>
        <taxon>Fungi</taxon>
        <taxon>Dikarya</taxon>
        <taxon>Ascomycota</taxon>
        <taxon>Saccharomycotina</taxon>
        <taxon>Pichiomycetes</taxon>
        <taxon>Debaryomycetaceae</taxon>
        <taxon>Millerozyma</taxon>
    </lineage>
</organism>
<dbReference type="HOGENOM" id="CLU_079397_0_0_1"/>
<evidence type="ECO:0000256" key="6">
    <source>
        <dbReference type="SAM" id="MobiDB-lite"/>
    </source>
</evidence>
<keyword evidence="5" id="KW-0408">Iron</keyword>
<dbReference type="eggNOG" id="ENOG502SFDE">
    <property type="taxonomic scope" value="Eukaryota"/>
</dbReference>
<keyword evidence="2" id="KW-0964">Secreted</keyword>
<dbReference type="OMA" id="NCKGEDV"/>
<dbReference type="Proteomes" id="UP000005222">
    <property type="component" value="Chromosome M"/>
</dbReference>
<evidence type="ECO:0000259" key="8">
    <source>
        <dbReference type="PROSITE" id="PS52012"/>
    </source>
</evidence>
<keyword evidence="5" id="KW-0479">Metal-binding</keyword>
<dbReference type="GO" id="GO:0046872">
    <property type="term" value="F:metal ion binding"/>
    <property type="evidence" value="ECO:0007669"/>
    <property type="project" value="UniProtKB-UniRule"/>
</dbReference>
<dbReference type="OrthoDB" id="2496787at2759"/>
<dbReference type="GO" id="GO:0005576">
    <property type="term" value="C:extracellular region"/>
    <property type="evidence" value="ECO:0007669"/>
    <property type="project" value="UniProtKB-SubCell"/>
</dbReference>
<evidence type="ECO:0000256" key="3">
    <source>
        <dbReference type="ARBA" id="ARBA00022729"/>
    </source>
</evidence>
<evidence type="ECO:0000256" key="4">
    <source>
        <dbReference type="ARBA" id="ARBA00023157"/>
    </source>
</evidence>
<proteinExistence type="predicted"/>
<dbReference type="PROSITE" id="PS52012">
    <property type="entry name" value="CFEM"/>
    <property type="match status" value="1"/>
</dbReference>
<protein>
    <submittedName>
        <fullName evidence="9">Piso0_005780 protein</fullName>
    </submittedName>
</protein>
<reference evidence="9 10" key="1">
    <citation type="journal article" date="2012" name="G3 (Bethesda)">
        <title>Pichia sorbitophila, an interspecies yeast hybrid reveals early steps of genome resolution following polyploidization.</title>
        <authorList>
            <person name="Leh Louis V."/>
            <person name="Despons L."/>
            <person name="Friedrich A."/>
            <person name="Martin T."/>
            <person name="Durrens P."/>
            <person name="Casaregola S."/>
            <person name="Neuveglise C."/>
            <person name="Fairhead C."/>
            <person name="Marck C."/>
            <person name="Cruz J.A."/>
            <person name="Straub M.L."/>
            <person name="Kugler V."/>
            <person name="Sacerdot C."/>
            <person name="Uzunov Z."/>
            <person name="Thierry A."/>
            <person name="Weiss S."/>
            <person name="Bleykasten C."/>
            <person name="De Montigny J."/>
            <person name="Jacques N."/>
            <person name="Jung P."/>
            <person name="Lemaire M."/>
            <person name="Mallet S."/>
            <person name="Morel G."/>
            <person name="Richard G.F."/>
            <person name="Sarkar A."/>
            <person name="Savel G."/>
            <person name="Schacherer J."/>
            <person name="Seret M.L."/>
            <person name="Talla E."/>
            <person name="Samson G."/>
            <person name="Jubin C."/>
            <person name="Poulain J."/>
            <person name="Vacherie B."/>
            <person name="Barbe V."/>
            <person name="Pelletier E."/>
            <person name="Sherman D.J."/>
            <person name="Westhof E."/>
            <person name="Weissenbach J."/>
            <person name="Baret P.V."/>
            <person name="Wincker P."/>
            <person name="Gaillardin C."/>
            <person name="Dujon B."/>
            <person name="Souciet J.L."/>
        </authorList>
    </citation>
    <scope>NUCLEOTIDE SEQUENCE [LARGE SCALE GENOMIC DNA]</scope>
    <source>
        <strain evidence="10">ATCC MYA-4447 / BCRC 22081 / CBS 7064 / NBRC 10061 / NRRL Y-12695</strain>
    </source>
</reference>
<dbReference type="Pfam" id="PF05730">
    <property type="entry name" value="CFEM"/>
    <property type="match status" value="1"/>
</dbReference>
<keyword evidence="5" id="KW-0349">Heme</keyword>
<keyword evidence="4 5" id="KW-1015">Disulfide bond</keyword>
<accession>G8Y2W9</accession>
<feature type="domain" description="CFEM" evidence="8">
    <location>
        <begin position="19"/>
        <end position="128"/>
    </location>
</feature>
<feature type="binding site" description="axial binding residue" evidence="5">
    <location>
        <position position="65"/>
    </location>
    <ligand>
        <name>heme</name>
        <dbReference type="ChEBI" id="CHEBI:30413"/>
    </ligand>
    <ligandPart>
        <name>Fe</name>
        <dbReference type="ChEBI" id="CHEBI:18248"/>
    </ligandPart>
</feature>
<feature type="disulfide bond" evidence="5">
    <location>
        <begin position="70"/>
        <end position="103"/>
    </location>
</feature>
<dbReference type="SMART" id="SM00747">
    <property type="entry name" value="CFEM"/>
    <property type="match status" value="1"/>
</dbReference>
<evidence type="ECO:0000256" key="1">
    <source>
        <dbReference type="ARBA" id="ARBA00004613"/>
    </source>
</evidence>
<feature type="signal peptide" evidence="7">
    <location>
        <begin position="1"/>
        <end position="18"/>
    </location>
</feature>
<keyword evidence="3 7" id="KW-0732">Signal</keyword>
<feature type="disulfide bond" evidence="5">
    <location>
        <begin position="47"/>
        <end position="87"/>
    </location>
</feature>
<evidence type="ECO:0000256" key="5">
    <source>
        <dbReference type="PROSITE-ProRule" id="PRU01356"/>
    </source>
</evidence>
<dbReference type="AlphaFoldDB" id="G8Y2W9"/>
<feature type="chain" id="PRO_5003518949" evidence="7">
    <location>
        <begin position="19"/>
        <end position="228"/>
    </location>
</feature>
<feature type="compositionally biased region" description="Low complexity" evidence="6">
    <location>
        <begin position="130"/>
        <end position="206"/>
    </location>
</feature>
<dbReference type="InterPro" id="IPR008427">
    <property type="entry name" value="Extracellular_membr_CFEM_dom"/>
</dbReference>
<evidence type="ECO:0000256" key="7">
    <source>
        <dbReference type="SAM" id="SignalP"/>
    </source>
</evidence>
<sequence length="228" mass="23188">MMFAHFVTLTTLLTPIVANNWATYPQVPKTASINGFADPIYGKLPDCAQPCVKKGTGNTPCPYWDTGCFCVMPQWSGQVAECIASQCKGEEVSSATSLAVSLCSSAGANTWMMPATVSSQLQQAEGKDNSIASATSSGSGDSSSSGSASSAVSQTTHSSGQSASAAASKRSRSITSAPSSAMKTSSVSSTPSDSSSSQSSSKSKGAASSITCTALWLALAHMLSFLFA</sequence>
<keyword evidence="10" id="KW-1185">Reference proteome</keyword>
<feature type="region of interest" description="Disordered" evidence="6">
    <location>
        <begin position="119"/>
        <end position="206"/>
    </location>
</feature>
<evidence type="ECO:0000256" key="2">
    <source>
        <dbReference type="ARBA" id="ARBA00022525"/>
    </source>
</evidence>
<gene>
    <name evidence="9" type="primary">Piso0_005780</name>
    <name evidence="9" type="ORF">GNLVRS01_PISO0M22188g</name>
</gene>
<dbReference type="EMBL" id="FO082047">
    <property type="protein sequence ID" value="CCE86130.1"/>
    <property type="molecule type" value="Genomic_DNA"/>
</dbReference>
<comment type="subcellular location">
    <subcellularLocation>
        <location evidence="1">Secreted</location>
    </subcellularLocation>
</comment>
<dbReference type="InParanoid" id="G8Y2W9"/>
<name>G8Y2W9_PICSO</name>
<dbReference type="STRING" id="559304.G8Y2W9"/>
<feature type="disulfide bond" evidence="5">
    <location>
        <begin position="61"/>
        <end position="68"/>
    </location>
</feature>